<dbReference type="AlphaFoldDB" id="A0A7Y0AHY3"/>
<sequence length="332" mass="37842">MRLLYRLLALGVLLSPRLTHAQPKTPADFGYRHLQMRYKGDTVNVLVLSKKGEELKRKPVFFFAQGSSPSPVILYDEQGAYRLIPIKMDSLLARCHLVVVAKPGLPLVGDLRQLGPGGYVLDTKTGLLPAKYCQHNYLEYYVRRNRVVLRYLSRQPWVQADDITAMGHSEGSAVVARMARHSHHLRRVIYLAGSPLGRMLTQVSGARLEVDSATAESLFNRWQQVVAAPSQVDCHGDSNRLIYSLSTPSTPLEDLLHSRLPIFVGYGTRDRSALLNDYLRLEAIRRRKTNFAFHAYPEVEHNFFGFTNGKIDYEKGQWDRVARDFFAWMTMH</sequence>
<dbReference type="InterPro" id="IPR002925">
    <property type="entry name" value="Dienelactn_hydro"/>
</dbReference>
<dbReference type="EMBL" id="JABBGH010000003">
    <property type="protein sequence ID" value="NML67699.1"/>
    <property type="molecule type" value="Genomic_DNA"/>
</dbReference>
<feature type="domain" description="Dienelactone hydrolase" evidence="2">
    <location>
        <begin position="235"/>
        <end position="330"/>
    </location>
</feature>
<evidence type="ECO:0000313" key="3">
    <source>
        <dbReference type="EMBL" id="NML67699.1"/>
    </source>
</evidence>
<keyword evidence="4" id="KW-1185">Reference proteome</keyword>
<keyword evidence="1" id="KW-0732">Signal</keyword>
<gene>
    <name evidence="3" type="ORF">HHL22_21060</name>
</gene>
<feature type="signal peptide" evidence="1">
    <location>
        <begin position="1"/>
        <end position="21"/>
    </location>
</feature>
<dbReference type="GO" id="GO:0016787">
    <property type="term" value="F:hydrolase activity"/>
    <property type="evidence" value="ECO:0007669"/>
    <property type="project" value="InterPro"/>
</dbReference>
<proteinExistence type="predicted"/>
<evidence type="ECO:0000259" key="2">
    <source>
        <dbReference type="Pfam" id="PF01738"/>
    </source>
</evidence>
<dbReference type="Pfam" id="PF01738">
    <property type="entry name" value="DLH"/>
    <property type="match status" value="1"/>
</dbReference>
<dbReference type="RefSeq" id="WP_169533350.1">
    <property type="nucleotide sequence ID" value="NZ_JABBGH010000003.1"/>
</dbReference>
<dbReference type="SUPFAM" id="SSF53474">
    <property type="entry name" value="alpha/beta-Hydrolases"/>
    <property type="match status" value="1"/>
</dbReference>
<reference evidence="3 4" key="1">
    <citation type="submission" date="2020-04" db="EMBL/GenBank/DDBJ databases">
        <title>Hymenobacter polaris sp. nov., isolated from Arctic soil.</title>
        <authorList>
            <person name="Dahal R.H."/>
        </authorList>
    </citation>
    <scope>NUCLEOTIDE SEQUENCE [LARGE SCALE GENOMIC DNA]</scope>
    <source>
        <strain evidence="3 4">RP-2-7</strain>
    </source>
</reference>
<accession>A0A7Y0AHY3</accession>
<dbReference type="InterPro" id="IPR029058">
    <property type="entry name" value="AB_hydrolase_fold"/>
</dbReference>
<name>A0A7Y0AHY3_9BACT</name>
<dbReference type="Gene3D" id="3.40.50.1820">
    <property type="entry name" value="alpha/beta hydrolase"/>
    <property type="match status" value="1"/>
</dbReference>
<evidence type="ECO:0000313" key="4">
    <source>
        <dbReference type="Proteomes" id="UP000559626"/>
    </source>
</evidence>
<feature type="chain" id="PRO_5031049749" description="Dienelactone hydrolase domain-containing protein" evidence="1">
    <location>
        <begin position="22"/>
        <end position="332"/>
    </location>
</feature>
<dbReference type="Proteomes" id="UP000559626">
    <property type="component" value="Unassembled WGS sequence"/>
</dbReference>
<evidence type="ECO:0000256" key="1">
    <source>
        <dbReference type="SAM" id="SignalP"/>
    </source>
</evidence>
<protein>
    <recommendedName>
        <fullName evidence="2">Dienelactone hydrolase domain-containing protein</fullName>
    </recommendedName>
</protein>
<organism evidence="3 4">
    <name type="scientific">Hymenobacter polaris</name>
    <dbReference type="NCBI Taxonomy" id="2682546"/>
    <lineage>
        <taxon>Bacteria</taxon>
        <taxon>Pseudomonadati</taxon>
        <taxon>Bacteroidota</taxon>
        <taxon>Cytophagia</taxon>
        <taxon>Cytophagales</taxon>
        <taxon>Hymenobacteraceae</taxon>
        <taxon>Hymenobacter</taxon>
    </lineage>
</organism>
<comment type="caution">
    <text evidence="3">The sequence shown here is derived from an EMBL/GenBank/DDBJ whole genome shotgun (WGS) entry which is preliminary data.</text>
</comment>